<dbReference type="SMART" id="SM00737">
    <property type="entry name" value="ML"/>
    <property type="match status" value="1"/>
</dbReference>
<keyword evidence="3" id="KW-0964">Secreted</keyword>
<dbReference type="OMA" id="EPCIFYS"/>
<dbReference type="GO" id="GO:0005576">
    <property type="term" value="C:extracellular region"/>
    <property type="evidence" value="ECO:0007669"/>
    <property type="project" value="UniProtKB-SubCell"/>
</dbReference>
<comment type="similarity">
    <text evidence="2">Belongs to the NPC2 family.</text>
</comment>
<evidence type="ECO:0000256" key="1">
    <source>
        <dbReference type="ARBA" id="ARBA00004613"/>
    </source>
</evidence>
<dbReference type="SUPFAM" id="SSF81296">
    <property type="entry name" value="E set domains"/>
    <property type="match status" value="1"/>
</dbReference>
<dbReference type="STRING" id="48709.A0A1D2MLM9"/>
<evidence type="ECO:0000256" key="3">
    <source>
        <dbReference type="ARBA" id="ARBA00022525"/>
    </source>
</evidence>
<dbReference type="FunFam" id="2.60.40.770:FF:000001">
    <property type="entry name" value="NPC intracellular cholesterol transporter 2"/>
    <property type="match status" value="1"/>
</dbReference>
<dbReference type="Gene3D" id="2.60.40.770">
    <property type="match status" value="1"/>
</dbReference>
<name>A0A1D2MLM9_ORCCI</name>
<gene>
    <name evidence="8" type="ORF">Ocin01_12928</name>
</gene>
<dbReference type="PANTHER" id="PTHR11306">
    <property type="entry name" value="NIEMANN PICK TYPE C2 PROTEIN NPC2-RELATED"/>
    <property type="match status" value="1"/>
</dbReference>
<evidence type="ECO:0000256" key="6">
    <source>
        <dbReference type="SAM" id="SignalP"/>
    </source>
</evidence>
<keyword evidence="5" id="KW-1015">Disulfide bond</keyword>
<comment type="subcellular location">
    <subcellularLocation>
        <location evidence="1">Secreted</location>
    </subcellularLocation>
</comment>
<evidence type="ECO:0000259" key="7">
    <source>
        <dbReference type="SMART" id="SM00737"/>
    </source>
</evidence>
<feature type="domain" description="MD-2-related lipid-recognition" evidence="7">
    <location>
        <begin position="51"/>
        <end position="174"/>
    </location>
</feature>
<comment type="caution">
    <text evidence="8">The sequence shown here is derived from an EMBL/GenBank/DDBJ whole genome shotgun (WGS) entry which is preliminary data.</text>
</comment>
<dbReference type="EMBL" id="LJIJ01000923">
    <property type="protein sequence ID" value="ODM93754.1"/>
    <property type="molecule type" value="Genomic_DNA"/>
</dbReference>
<proteinExistence type="inferred from homology"/>
<dbReference type="InterPro" id="IPR033916">
    <property type="entry name" value="ML_Npc2-like"/>
</dbReference>
<feature type="chain" id="PRO_5008904221" evidence="6">
    <location>
        <begin position="27"/>
        <end position="177"/>
    </location>
</feature>
<protein>
    <submittedName>
        <fullName evidence="8">Protein NPC2</fullName>
    </submittedName>
</protein>
<sequence length="177" mass="19255">MAPSTKCSQILIIGLVALTCAVVVSSIPRNKNKIYTVNRWYALPGYSETPFSDCGSKGATIQKVEVIPCDNDNACQLKTGTNATFKITFVPKVNTTTLRARIHGIVAGIPLPFHCPQENACQNSNIACPIIAGQTYHYVVDLPVLKSYPHVNVKVKWELLSSVNQDVVCVTIPAKLI</sequence>
<dbReference type="AlphaFoldDB" id="A0A1D2MLM9"/>
<dbReference type="PANTHER" id="PTHR11306:SF68">
    <property type="entry name" value="NPC INTRACELLULAR CHOLESTEROL TRANSPORTER 2"/>
    <property type="match status" value="1"/>
</dbReference>
<dbReference type="Proteomes" id="UP000094527">
    <property type="component" value="Unassembled WGS sequence"/>
</dbReference>
<dbReference type="InterPro" id="IPR014756">
    <property type="entry name" value="Ig_E-set"/>
</dbReference>
<evidence type="ECO:0000313" key="9">
    <source>
        <dbReference type="Proteomes" id="UP000094527"/>
    </source>
</evidence>
<evidence type="ECO:0000313" key="8">
    <source>
        <dbReference type="EMBL" id="ODM93754.1"/>
    </source>
</evidence>
<dbReference type="CDD" id="cd00916">
    <property type="entry name" value="Npc2_like"/>
    <property type="match status" value="1"/>
</dbReference>
<evidence type="ECO:0000256" key="5">
    <source>
        <dbReference type="ARBA" id="ARBA00023157"/>
    </source>
</evidence>
<dbReference type="GO" id="GO:0032934">
    <property type="term" value="F:sterol binding"/>
    <property type="evidence" value="ECO:0007669"/>
    <property type="project" value="InterPro"/>
</dbReference>
<evidence type="ECO:0000256" key="2">
    <source>
        <dbReference type="ARBA" id="ARBA00006370"/>
    </source>
</evidence>
<dbReference type="InterPro" id="IPR003172">
    <property type="entry name" value="ML_dom"/>
</dbReference>
<dbReference type="InterPro" id="IPR039670">
    <property type="entry name" value="NPC2-like"/>
</dbReference>
<keyword evidence="9" id="KW-1185">Reference proteome</keyword>
<accession>A0A1D2MLM9</accession>
<feature type="signal peptide" evidence="6">
    <location>
        <begin position="1"/>
        <end position="26"/>
    </location>
</feature>
<dbReference type="GO" id="GO:0032367">
    <property type="term" value="P:intracellular cholesterol transport"/>
    <property type="evidence" value="ECO:0007669"/>
    <property type="project" value="InterPro"/>
</dbReference>
<dbReference type="Pfam" id="PF02221">
    <property type="entry name" value="E1_DerP2_DerF2"/>
    <property type="match status" value="1"/>
</dbReference>
<reference evidence="8 9" key="1">
    <citation type="journal article" date="2016" name="Genome Biol. Evol.">
        <title>Gene Family Evolution Reflects Adaptation to Soil Environmental Stressors in the Genome of the Collembolan Orchesella cincta.</title>
        <authorList>
            <person name="Faddeeva-Vakhrusheva A."/>
            <person name="Derks M.F."/>
            <person name="Anvar S.Y."/>
            <person name="Agamennone V."/>
            <person name="Suring W."/>
            <person name="Smit S."/>
            <person name="van Straalen N.M."/>
            <person name="Roelofs D."/>
        </authorList>
    </citation>
    <scope>NUCLEOTIDE SEQUENCE [LARGE SCALE GENOMIC DNA]</scope>
    <source>
        <tissue evidence="8">Mixed pool</tissue>
    </source>
</reference>
<dbReference type="OrthoDB" id="4937502at2759"/>
<organism evidence="8 9">
    <name type="scientific">Orchesella cincta</name>
    <name type="common">Springtail</name>
    <name type="synonym">Podura cincta</name>
    <dbReference type="NCBI Taxonomy" id="48709"/>
    <lineage>
        <taxon>Eukaryota</taxon>
        <taxon>Metazoa</taxon>
        <taxon>Ecdysozoa</taxon>
        <taxon>Arthropoda</taxon>
        <taxon>Hexapoda</taxon>
        <taxon>Collembola</taxon>
        <taxon>Entomobryomorpha</taxon>
        <taxon>Entomobryoidea</taxon>
        <taxon>Orchesellidae</taxon>
        <taxon>Orchesellinae</taxon>
        <taxon>Orchesella</taxon>
    </lineage>
</organism>
<keyword evidence="4 6" id="KW-0732">Signal</keyword>
<evidence type="ECO:0000256" key="4">
    <source>
        <dbReference type="ARBA" id="ARBA00022729"/>
    </source>
</evidence>